<dbReference type="EMBL" id="JBANAX010000675">
    <property type="protein sequence ID" value="KAL1198058.1"/>
    <property type="molecule type" value="Genomic_DNA"/>
</dbReference>
<dbReference type="InterPro" id="IPR054722">
    <property type="entry name" value="PolX-like_BBD"/>
</dbReference>
<feature type="domain" description="GAG-pre-integrase" evidence="1">
    <location>
        <begin position="137"/>
        <end position="168"/>
    </location>
</feature>
<sequence length="177" mass="20038">MLFSVTEEEVSSQEDDETWLVDSGCTNHMTKEVKYFITLDKSIKVPIKVGNGQHVMTAGKGNIQVMTSQGEKIIKEVFLVPSLARNLLSVSQMISNGYGVLFEANRCLINDPQGRMVLNIRMKHKSFPFKWRKSEVSALLAAGEEVNKDKLWHRRLGHVGLDKLQKMQDAYPSNLFP</sequence>
<accession>A0ABD0ZTV9</accession>
<evidence type="ECO:0000259" key="2">
    <source>
        <dbReference type="Pfam" id="PF22936"/>
    </source>
</evidence>
<keyword evidence="4" id="KW-1185">Reference proteome</keyword>
<evidence type="ECO:0000313" key="4">
    <source>
        <dbReference type="Proteomes" id="UP001558713"/>
    </source>
</evidence>
<name>A0ABD0ZTV9_CARAN</name>
<evidence type="ECO:0000259" key="1">
    <source>
        <dbReference type="Pfam" id="PF13976"/>
    </source>
</evidence>
<dbReference type="Pfam" id="PF22936">
    <property type="entry name" value="Pol_BBD"/>
    <property type="match status" value="1"/>
</dbReference>
<feature type="domain" description="Retrovirus-related Pol polyprotein from transposon TNT 1-94-like beta-barrel" evidence="2">
    <location>
        <begin position="19"/>
        <end position="98"/>
    </location>
</feature>
<proteinExistence type="predicted"/>
<dbReference type="InterPro" id="IPR025724">
    <property type="entry name" value="GAG-pre-integrase_dom"/>
</dbReference>
<dbReference type="Proteomes" id="UP001558713">
    <property type="component" value="Unassembled WGS sequence"/>
</dbReference>
<organism evidence="3 4">
    <name type="scientific">Cardamine amara subsp. amara</name>
    <dbReference type="NCBI Taxonomy" id="228776"/>
    <lineage>
        <taxon>Eukaryota</taxon>
        <taxon>Viridiplantae</taxon>
        <taxon>Streptophyta</taxon>
        <taxon>Embryophyta</taxon>
        <taxon>Tracheophyta</taxon>
        <taxon>Spermatophyta</taxon>
        <taxon>Magnoliopsida</taxon>
        <taxon>eudicotyledons</taxon>
        <taxon>Gunneridae</taxon>
        <taxon>Pentapetalae</taxon>
        <taxon>rosids</taxon>
        <taxon>malvids</taxon>
        <taxon>Brassicales</taxon>
        <taxon>Brassicaceae</taxon>
        <taxon>Cardamineae</taxon>
        <taxon>Cardamine</taxon>
    </lineage>
</organism>
<reference evidence="3 4" key="1">
    <citation type="submission" date="2024-04" db="EMBL/GenBank/DDBJ databases">
        <title>Genome assembly C_amara_ONT_v2.</title>
        <authorList>
            <person name="Yant L."/>
            <person name="Moore C."/>
            <person name="Slenker M."/>
        </authorList>
    </citation>
    <scope>NUCLEOTIDE SEQUENCE [LARGE SCALE GENOMIC DNA]</scope>
    <source>
        <tissue evidence="3">Leaf</tissue>
    </source>
</reference>
<dbReference type="Pfam" id="PF13976">
    <property type="entry name" value="gag_pre-integrs"/>
    <property type="match status" value="1"/>
</dbReference>
<dbReference type="AlphaFoldDB" id="A0ABD0ZTV9"/>
<evidence type="ECO:0000313" key="3">
    <source>
        <dbReference type="EMBL" id="KAL1198058.1"/>
    </source>
</evidence>
<comment type="caution">
    <text evidence="3">The sequence shown here is derived from an EMBL/GenBank/DDBJ whole genome shotgun (WGS) entry which is preliminary data.</text>
</comment>
<protein>
    <submittedName>
        <fullName evidence="3">Retrovirus-related Pol polyprotein from transposon TNT 1-94</fullName>
    </submittedName>
</protein>
<gene>
    <name evidence="3" type="ORF">V5N11_005052</name>
</gene>